<reference evidence="1 2" key="1">
    <citation type="journal article" date="2019" name="Environ. Microbiol.">
        <title>An active ?-lactamase is a part of an orchestrated cell wall stress resistance network of Bacillus subtilis and related rhizosphere species.</title>
        <authorList>
            <person name="Bucher T."/>
            <person name="Keren-Paz A."/>
            <person name="Hausser J."/>
            <person name="Olender T."/>
            <person name="Cytryn E."/>
            <person name="Kolodkin-Gal I."/>
        </authorList>
    </citation>
    <scope>NUCLEOTIDE SEQUENCE [LARGE SCALE GENOMIC DNA]</scope>
    <source>
        <strain evidence="1 2">I186</strain>
    </source>
</reference>
<accession>A0A4U3A8P9</accession>
<sequence>LRTRAGMGFCGGRTCRMTIERMVENANPNISQNEIPLKYQPPVRAVTFGAVGDNQ</sequence>
<dbReference type="InterPro" id="IPR041854">
    <property type="entry name" value="BFD-like_2Fe2S-bd_dom_sf"/>
</dbReference>
<organism evidence="1 2">
    <name type="scientific">Bacillus mycoides</name>
    <dbReference type="NCBI Taxonomy" id="1405"/>
    <lineage>
        <taxon>Bacteria</taxon>
        <taxon>Bacillati</taxon>
        <taxon>Bacillota</taxon>
        <taxon>Bacilli</taxon>
        <taxon>Bacillales</taxon>
        <taxon>Bacillaceae</taxon>
        <taxon>Bacillus</taxon>
        <taxon>Bacillus cereus group</taxon>
    </lineage>
</organism>
<name>A0A4U3A8P9_BACMY</name>
<dbReference type="EMBL" id="SZOD01000369">
    <property type="protein sequence ID" value="TKI83898.1"/>
    <property type="molecule type" value="Genomic_DNA"/>
</dbReference>
<dbReference type="Proteomes" id="UP000305524">
    <property type="component" value="Unassembled WGS sequence"/>
</dbReference>
<dbReference type="Gene3D" id="1.10.10.1100">
    <property type="entry name" value="BFD-like [2Fe-2S]-binding domain"/>
    <property type="match status" value="1"/>
</dbReference>
<dbReference type="AlphaFoldDB" id="A0A4U3A8P9"/>
<proteinExistence type="predicted"/>
<feature type="non-terminal residue" evidence="1">
    <location>
        <position position="1"/>
    </location>
</feature>
<protein>
    <submittedName>
        <fullName evidence="1">(2Fe-2S)-binding protein</fullName>
    </submittedName>
</protein>
<evidence type="ECO:0000313" key="1">
    <source>
        <dbReference type="EMBL" id="TKI83898.1"/>
    </source>
</evidence>
<gene>
    <name evidence="1" type="ORF">FC701_15995</name>
</gene>
<evidence type="ECO:0000313" key="2">
    <source>
        <dbReference type="Proteomes" id="UP000305524"/>
    </source>
</evidence>
<comment type="caution">
    <text evidence="1">The sequence shown here is derived from an EMBL/GenBank/DDBJ whole genome shotgun (WGS) entry which is preliminary data.</text>
</comment>